<reference evidence="2 3" key="1">
    <citation type="journal article" date="2016" name="Proc. Natl. Acad. Sci. U.S.A.">
        <title>Comparative genomics of biotechnologically important yeasts.</title>
        <authorList>
            <person name="Riley R."/>
            <person name="Haridas S."/>
            <person name="Wolfe K.H."/>
            <person name="Lopes M.R."/>
            <person name="Hittinger C.T."/>
            <person name="Goeker M."/>
            <person name="Salamov A.A."/>
            <person name="Wisecaver J.H."/>
            <person name="Long T.M."/>
            <person name="Calvey C.H."/>
            <person name="Aerts A.L."/>
            <person name="Barry K.W."/>
            <person name="Choi C."/>
            <person name="Clum A."/>
            <person name="Coughlan A.Y."/>
            <person name="Deshpande S."/>
            <person name="Douglass A.P."/>
            <person name="Hanson S.J."/>
            <person name="Klenk H.-P."/>
            <person name="LaButti K.M."/>
            <person name="Lapidus A."/>
            <person name="Lindquist E.A."/>
            <person name="Lipzen A.M."/>
            <person name="Meier-Kolthoff J.P."/>
            <person name="Ohm R.A."/>
            <person name="Otillar R.P."/>
            <person name="Pangilinan J.L."/>
            <person name="Peng Y."/>
            <person name="Rokas A."/>
            <person name="Rosa C.A."/>
            <person name="Scheuner C."/>
            <person name="Sibirny A.A."/>
            <person name="Slot J.C."/>
            <person name="Stielow J.B."/>
            <person name="Sun H."/>
            <person name="Kurtzman C.P."/>
            <person name="Blackwell M."/>
            <person name="Grigoriev I.V."/>
            <person name="Jeffries T.W."/>
        </authorList>
    </citation>
    <scope>NUCLEOTIDE SEQUENCE [LARGE SCALE GENOMIC DNA]</scope>
    <source>
        <strain evidence="2 3">DSM 6958</strain>
    </source>
</reference>
<organism evidence="2 3">
    <name type="scientific">Nadsonia fulvescens var. elongata DSM 6958</name>
    <dbReference type="NCBI Taxonomy" id="857566"/>
    <lineage>
        <taxon>Eukaryota</taxon>
        <taxon>Fungi</taxon>
        <taxon>Dikarya</taxon>
        <taxon>Ascomycota</taxon>
        <taxon>Saccharomycotina</taxon>
        <taxon>Dipodascomycetes</taxon>
        <taxon>Dipodascales</taxon>
        <taxon>Dipodascales incertae sedis</taxon>
        <taxon>Nadsonia</taxon>
    </lineage>
</organism>
<sequence length="529" mass="58819">MARFPNFKTTKKSKSTPVPVTSDDNLHCGTIEEDSGDRWLSSGDLVKALRFYNRALEYYSTAQRLIPSNNTLPTTTASNSNSRALFDSQYNIARLYFSIWQQLIETGNWQESATTIELMQQLGFNVPTLREGDQDIMNTDSIWAMIIEAYERALEYGSVDLHPVGQAPRTWDLLVNYGYVMLSVCEESMEDCLDSDNSDDARIKSLAKISQAGELACEVLVKAHQQECIEMDTLGDFSRALEPETMEETDVSQISAKTNAEEGENFARAEESATAVSAVETLVAHLRVINIMFTVSGLATISEPSESTKLGLQNFVQRGDTIVRTLQSKWFDQLPLGEREDPYHYNLNCKLDAIIAITQWQSQKIKVETIHASPNIVNIPNGHMEVLNKVKNLWDTTAVDIPPTSHNLWYMAAADSLIDVPPLSTNWSSYTQADAMLSKAQKATPAKDQVTLARIMVARAEVFKSQINLGGLNADLEALVVRFRPALVANVRAYANAVLGMSFLSGSVAEAKRAKREANELVQWTNALL</sequence>
<keyword evidence="3" id="KW-1185">Reference proteome</keyword>
<dbReference type="OrthoDB" id="5328412at2759"/>
<dbReference type="Proteomes" id="UP000095009">
    <property type="component" value="Unassembled WGS sequence"/>
</dbReference>
<evidence type="ECO:0000313" key="3">
    <source>
        <dbReference type="Proteomes" id="UP000095009"/>
    </source>
</evidence>
<name>A0A1E3PJA0_9ASCO</name>
<proteinExistence type="predicted"/>
<accession>A0A1E3PJA0</accession>
<gene>
    <name evidence="2" type="ORF">NADFUDRAFT_42302</name>
</gene>
<evidence type="ECO:0000313" key="2">
    <source>
        <dbReference type="EMBL" id="ODQ65002.1"/>
    </source>
</evidence>
<evidence type="ECO:0000256" key="1">
    <source>
        <dbReference type="SAM" id="MobiDB-lite"/>
    </source>
</evidence>
<dbReference type="AlphaFoldDB" id="A0A1E3PJA0"/>
<protein>
    <submittedName>
        <fullName evidence="2">Uncharacterized protein</fullName>
    </submittedName>
</protein>
<dbReference type="EMBL" id="KV454410">
    <property type="protein sequence ID" value="ODQ65002.1"/>
    <property type="molecule type" value="Genomic_DNA"/>
</dbReference>
<feature type="region of interest" description="Disordered" evidence="1">
    <location>
        <begin position="1"/>
        <end position="23"/>
    </location>
</feature>